<proteinExistence type="predicted"/>
<keyword evidence="3" id="KW-1185">Reference proteome</keyword>
<dbReference type="EMBL" id="CAXAJV020001294">
    <property type="protein sequence ID" value="CAL7946186.1"/>
    <property type="molecule type" value="Genomic_DNA"/>
</dbReference>
<evidence type="ECO:0000256" key="1">
    <source>
        <dbReference type="SAM" id="MobiDB-lite"/>
    </source>
</evidence>
<accession>A0ABP1P260</accession>
<feature type="compositionally biased region" description="Polar residues" evidence="1">
    <location>
        <begin position="191"/>
        <end position="202"/>
    </location>
</feature>
<gene>
    <name evidence="2" type="ORF">XYLVIOL_LOCUS7643</name>
</gene>
<protein>
    <submittedName>
        <fullName evidence="2">Uncharacterized protein</fullName>
    </submittedName>
</protein>
<evidence type="ECO:0000313" key="2">
    <source>
        <dbReference type="EMBL" id="CAL7946186.1"/>
    </source>
</evidence>
<dbReference type="Proteomes" id="UP001642520">
    <property type="component" value="Unassembled WGS sequence"/>
</dbReference>
<comment type="caution">
    <text evidence="2">The sequence shown here is derived from an EMBL/GenBank/DDBJ whole genome shotgun (WGS) entry which is preliminary data.</text>
</comment>
<sequence length="399" mass="45984">MAQLARQKERGRRRGWYESKRCCTSTFPPITTTVVNQPQGSRYQRTIKTPINCCTLRKCKYAKSQIQSELFSTQRLLDKIQCLKKSIQDLETAQEQFKPHIVKKKDVDCQTQGSQPSDLYSIREIVNNCIAEMTKLKAFLDDDNCWWKIFKKREFSCCEQKLPHLHGFLDGSMVTLKMLEEKMDPDKDIVTSTPIKPSSAHSFHSEPADERRKYTEWKPEDVAVHREQYVECSMFTDRSKEVSAKKTDPSCQDQCPKSCTIDATIQETPTSESPKVPKQDAEVDQREESIELETPQPETPEMPIEFDSAASDTKKLSSGWHAKSSAIFGERSKPSVTFMSENMARRAIIEADKSTSIHLLPVQKCRVQEYDAFGKEEHSRKEFLDEPKEVVREKSDIKY</sequence>
<feature type="compositionally biased region" description="Basic and acidic residues" evidence="1">
    <location>
        <begin position="203"/>
        <end position="212"/>
    </location>
</feature>
<name>A0ABP1P260_XYLVO</name>
<feature type="compositionally biased region" description="Basic and acidic residues" evidence="1">
    <location>
        <begin position="275"/>
        <end position="289"/>
    </location>
</feature>
<evidence type="ECO:0000313" key="3">
    <source>
        <dbReference type="Proteomes" id="UP001642520"/>
    </source>
</evidence>
<feature type="region of interest" description="Disordered" evidence="1">
    <location>
        <begin position="376"/>
        <end position="399"/>
    </location>
</feature>
<organism evidence="2 3">
    <name type="scientific">Xylocopa violacea</name>
    <name type="common">Violet carpenter bee</name>
    <name type="synonym">Apis violacea</name>
    <dbReference type="NCBI Taxonomy" id="135666"/>
    <lineage>
        <taxon>Eukaryota</taxon>
        <taxon>Metazoa</taxon>
        <taxon>Ecdysozoa</taxon>
        <taxon>Arthropoda</taxon>
        <taxon>Hexapoda</taxon>
        <taxon>Insecta</taxon>
        <taxon>Pterygota</taxon>
        <taxon>Neoptera</taxon>
        <taxon>Endopterygota</taxon>
        <taxon>Hymenoptera</taxon>
        <taxon>Apocrita</taxon>
        <taxon>Aculeata</taxon>
        <taxon>Apoidea</taxon>
        <taxon>Anthophila</taxon>
        <taxon>Apidae</taxon>
        <taxon>Xylocopa</taxon>
        <taxon>Xylocopa</taxon>
    </lineage>
</organism>
<feature type="region of interest" description="Disordered" evidence="1">
    <location>
        <begin position="191"/>
        <end position="212"/>
    </location>
</feature>
<feature type="region of interest" description="Disordered" evidence="1">
    <location>
        <begin position="265"/>
        <end position="303"/>
    </location>
</feature>
<reference evidence="2 3" key="1">
    <citation type="submission" date="2024-08" db="EMBL/GenBank/DDBJ databases">
        <authorList>
            <person name="Will J Nash"/>
            <person name="Angela Man"/>
            <person name="Seanna McTaggart"/>
            <person name="Kendall Baker"/>
            <person name="Tom Barker"/>
            <person name="Leah Catchpole"/>
            <person name="Alex Durrant"/>
            <person name="Karim Gharbi"/>
            <person name="Naomi Irish"/>
            <person name="Gemy Kaithakottil"/>
            <person name="Debby Ku"/>
            <person name="Aaliyah Providence"/>
            <person name="Felix Shaw"/>
            <person name="David Swarbreck"/>
            <person name="Chris Watkins"/>
            <person name="Ann M. McCartney"/>
            <person name="Giulio Formenti"/>
            <person name="Alice Mouton"/>
            <person name="Noel Vella"/>
            <person name="Bjorn M von Reumont"/>
            <person name="Adriana Vella"/>
            <person name="Wilfried Haerty"/>
        </authorList>
    </citation>
    <scope>NUCLEOTIDE SEQUENCE [LARGE SCALE GENOMIC DNA]</scope>
</reference>